<evidence type="ECO:0000313" key="8">
    <source>
        <dbReference type="EMBL" id="ACR16930.1"/>
    </source>
</evidence>
<feature type="transmembrane region" description="Helical" evidence="7">
    <location>
        <begin position="160"/>
        <end position="186"/>
    </location>
</feature>
<feature type="transmembrane region" description="Helical" evidence="7">
    <location>
        <begin position="251"/>
        <end position="273"/>
    </location>
</feature>
<keyword evidence="3 7" id="KW-0812">Transmembrane</keyword>
<feature type="transmembrane region" description="Helical" evidence="7">
    <location>
        <begin position="432"/>
        <end position="451"/>
    </location>
</feature>
<gene>
    <name evidence="8" type="primary">eutP</name>
    <name evidence="8" type="ordered locus">ckrop_0136</name>
</gene>
<feature type="transmembrane region" description="Helical" evidence="7">
    <location>
        <begin position="346"/>
        <end position="365"/>
    </location>
</feature>
<protein>
    <submittedName>
        <fullName evidence="8">Ethanolamine permease</fullName>
    </submittedName>
</protein>
<feature type="transmembrane region" description="Helical" evidence="7">
    <location>
        <begin position="406"/>
        <end position="426"/>
    </location>
</feature>
<dbReference type="InterPro" id="IPR004757">
    <property type="entry name" value="EtNH_permease"/>
</dbReference>
<evidence type="ECO:0000256" key="5">
    <source>
        <dbReference type="ARBA" id="ARBA00023136"/>
    </source>
</evidence>
<feature type="region of interest" description="Disordered" evidence="6">
    <location>
        <begin position="464"/>
        <end position="508"/>
    </location>
</feature>
<keyword evidence="9" id="KW-1185">Reference proteome</keyword>
<feature type="transmembrane region" description="Helical" evidence="7">
    <location>
        <begin position="293"/>
        <end position="321"/>
    </location>
</feature>
<feature type="transmembrane region" description="Helical" evidence="7">
    <location>
        <begin position="206"/>
        <end position="230"/>
    </location>
</feature>
<feature type="compositionally biased region" description="Polar residues" evidence="6">
    <location>
        <begin position="492"/>
        <end position="502"/>
    </location>
</feature>
<organism evidence="8 9">
    <name type="scientific">Corynebacterium kroppenstedtii (strain DSM 44385 / JCM 11950 / CIP 105744 / CCUG 35717)</name>
    <dbReference type="NCBI Taxonomy" id="645127"/>
    <lineage>
        <taxon>Bacteria</taxon>
        <taxon>Bacillati</taxon>
        <taxon>Actinomycetota</taxon>
        <taxon>Actinomycetes</taxon>
        <taxon>Mycobacteriales</taxon>
        <taxon>Corynebacteriaceae</taxon>
        <taxon>Corynebacterium</taxon>
    </lineage>
</organism>
<feature type="transmembrane region" description="Helical" evidence="7">
    <location>
        <begin position="50"/>
        <end position="74"/>
    </location>
</feature>
<dbReference type="GO" id="GO:0005886">
    <property type="term" value="C:plasma membrane"/>
    <property type="evidence" value="ECO:0007669"/>
    <property type="project" value="UniProtKB-SubCell"/>
</dbReference>
<evidence type="ECO:0000256" key="3">
    <source>
        <dbReference type="ARBA" id="ARBA00022692"/>
    </source>
</evidence>
<feature type="transmembrane region" description="Helical" evidence="7">
    <location>
        <begin position="135"/>
        <end position="153"/>
    </location>
</feature>
<evidence type="ECO:0000256" key="4">
    <source>
        <dbReference type="ARBA" id="ARBA00022989"/>
    </source>
</evidence>
<evidence type="ECO:0000256" key="7">
    <source>
        <dbReference type="SAM" id="Phobius"/>
    </source>
</evidence>
<proteinExistence type="predicted"/>
<dbReference type="KEGG" id="ckp:ckrop_0136"/>
<name>C4LG80_CORK4</name>
<dbReference type="eggNOG" id="COG0833">
    <property type="taxonomic scope" value="Bacteria"/>
</dbReference>
<dbReference type="Proteomes" id="UP000001473">
    <property type="component" value="Chromosome"/>
</dbReference>
<feature type="transmembrane region" description="Helical" evidence="7">
    <location>
        <begin position="20"/>
        <end position="44"/>
    </location>
</feature>
<evidence type="ECO:0000256" key="1">
    <source>
        <dbReference type="ARBA" id="ARBA00004651"/>
    </source>
</evidence>
<dbReference type="RefSeq" id="WP_012730818.1">
    <property type="nucleotide sequence ID" value="NC_012704.1"/>
</dbReference>
<feature type="transmembrane region" description="Helical" evidence="7">
    <location>
        <begin position="95"/>
        <end position="123"/>
    </location>
</feature>
<accession>C4LG80</accession>
<sequence length="508" mass="52807">MTATLETTTQLSTHLKQGSFNWVVLAGLGVSFVISGDFAGWQFGLGSGGWGGLFCALLIVAVLYMGMCLALAELSAALPSAGGGHLFAQVAVGDFAGFMTAIAILLEYVLAPAAIATFISSYVESLHIPGVPAGWPIYLFCYIAVVVVHLAGAGEALKAMCVVTIIAVAALVLYTVVMAPHVHISAFTDGWSGASSHTAPGTPDRISLFDGGFAGIWAAIPFAMWFFLAIEGVPMAAEEAKDPARSVPKAIVVAMMILLVAAITMMVVGPGAAGTGVVAESGNPLVAALERVGANHAVVVAINYAALLGLVASFFSIIYGYSRLTFSLSRAGLLPAFLSTTNRRGAPTWALIVPACVGFALTLVADGDALMSVAVFGAVVSYALMMVAHIVLRVRRPELPRPYRTPGGVVTSGVALVLSLGAVVATFMNAPVLAGCALGVMALAAVGYAVWGRNTSPVDIAQERAARERARQERPERDLRARDLEAPDLQTPAHTPRTTTILQAEEVR</sequence>
<reference evidence="8 9" key="1">
    <citation type="journal article" date="2008" name="J. Biotechnol.">
        <title>Ultrafast pyrosequencing of Corynebacterium kroppenstedtii DSM44385 revealed insights into the physiology of a lipophilic corynebacterium that lacks mycolic acids.</title>
        <authorList>
            <person name="Tauch A."/>
            <person name="Schneider J."/>
            <person name="Szczepanowski R."/>
            <person name="Tilker A."/>
            <person name="Viehoever P."/>
            <person name="Gartemann K.-H."/>
            <person name="Arnold W."/>
            <person name="Blom J."/>
            <person name="Brinkrolf K."/>
            <person name="Brune I."/>
            <person name="Goetker S."/>
            <person name="Weisshaar B."/>
            <person name="Goesmann A."/>
            <person name="Droege M."/>
            <person name="Puehler A."/>
        </authorList>
    </citation>
    <scope>NUCLEOTIDE SEQUENCE [LARGE SCALE GENOMIC DNA]</scope>
    <source>
        <strain evidence="9">DSM 44385 / JCM 11950 / CIP 105744 / CCUG 35717</strain>
    </source>
</reference>
<keyword evidence="4 7" id="KW-1133">Transmembrane helix</keyword>
<dbReference type="EMBL" id="CP001620">
    <property type="protein sequence ID" value="ACR16930.1"/>
    <property type="molecule type" value="Genomic_DNA"/>
</dbReference>
<evidence type="ECO:0000256" key="6">
    <source>
        <dbReference type="SAM" id="MobiDB-lite"/>
    </source>
</evidence>
<evidence type="ECO:0000313" key="9">
    <source>
        <dbReference type="Proteomes" id="UP000001473"/>
    </source>
</evidence>
<keyword evidence="5 7" id="KW-0472">Membrane</keyword>
<dbReference type="GO" id="GO:0022857">
    <property type="term" value="F:transmembrane transporter activity"/>
    <property type="evidence" value="ECO:0007669"/>
    <property type="project" value="InterPro"/>
</dbReference>
<evidence type="ECO:0000256" key="2">
    <source>
        <dbReference type="ARBA" id="ARBA00022475"/>
    </source>
</evidence>
<dbReference type="Pfam" id="PF13520">
    <property type="entry name" value="AA_permease_2"/>
    <property type="match status" value="1"/>
</dbReference>
<dbReference type="STRING" id="645127.ckrop_0136"/>
<feature type="transmembrane region" description="Helical" evidence="7">
    <location>
        <begin position="371"/>
        <end position="394"/>
    </location>
</feature>
<dbReference type="HOGENOM" id="CLU_007946_5_0_11"/>
<dbReference type="PANTHER" id="PTHR42770:SF7">
    <property type="entry name" value="MEMBRANE PROTEIN"/>
    <property type="match status" value="1"/>
</dbReference>
<feature type="compositionally biased region" description="Basic and acidic residues" evidence="6">
    <location>
        <begin position="464"/>
        <end position="485"/>
    </location>
</feature>
<dbReference type="Gene3D" id="1.20.1740.10">
    <property type="entry name" value="Amino acid/polyamine transporter I"/>
    <property type="match status" value="1"/>
</dbReference>
<dbReference type="PANTHER" id="PTHR42770">
    <property type="entry name" value="AMINO ACID TRANSPORTER-RELATED"/>
    <property type="match status" value="1"/>
</dbReference>
<dbReference type="InterPro" id="IPR002293">
    <property type="entry name" value="AA/rel_permease1"/>
</dbReference>
<dbReference type="OrthoDB" id="9762947at2"/>
<dbReference type="NCBIfam" id="TIGR00908">
    <property type="entry name" value="2A0305"/>
    <property type="match status" value="1"/>
</dbReference>
<dbReference type="PIRSF" id="PIRSF006060">
    <property type="entry name" value="AA_transporter"/>
    <property type="match status" value="1"/>
</dbReference>
<keyword evidence="2" id="KW-1003">Cell membrane</keyword>
<dbReference type="InterPro" id="IPR050367">
    <property type="entry name" value="APC_superfamily"/>
</dbReference>
<comment type="subcellular location">
    <subcellularLocation>
        <location evidence="1">Cell membrane</location>
        <topology evidence="1">Multi-pass membrane protein</topology>
    </subcellularLocation>
</comment>
<dbReference type="AlphaFoldDB" id="C4LG80"/>